<evidence type="ECO:0000256" key="9">
    <source>
        <dbReference type="ARBA" id="ARBA00022840"/>
    </source>
</evidence>
<dbReference type="InterPro" id="IPR040980">
    <property type="entry name" value="SWI2_SNF2"/>
</dbReference>
<dbReference type="Pfam" id="PF18766">
    <property type="entry name" value="SWI2_SNF2"/>
    <property type="match status" value="1"/>
</dbReference>
<comment type="similarity">
    <text evidence="2">Belongs to the HsdR family.</text>
</comment>
<dbReference type="AlphaFoldDB" id="A0A644Y6E6"/>
<keyword evidence="11" id="KW-0175">Coiled coil</keyword>
<dbReference type="Gene3D" id="3.40.50.300">
    <property type="entry name" value="P-loop containing nucleotide triphosphate hydrolases"/>
    <property type="match status" value="2"/>
</dbReference>
<sequence length="1045" mass="121048">MSFTENSYEQALIQLFQQLGYEYLYAPYIERDYYIPFFESQLLQSLTDVNPLKSQMAIDEAVSKFKNIDTGSLAKRNELFTDYLQHGIEVSYYDGKEQCNDIIYLVDYDKIHKNTFQVINQWVYVEKSEKRADIIVFVNGLPLVIVELKSPSRENTDASEAYRQLRNYMHEIPSLFVYNAFCVMSDMSCSKAGTITSNEDRYMEWKTKDGSYESTEYADYDTFFEGIFIKERLLDIIKNFICFSKDDKSEAFKILSGYHQYFAVNKAIERTKRAIETDGKIGVFWHTQGSGKSLSMVFYAHLLQQSLSQPTILVITDRNDLDDQLYTQFSKCKQFLRQTPIQAKNREHLKKLLLGREANGIIFTTMQKFEESNEPLSVRKNIIVMTDEAHRGQYGFEEKIDPLTGKISIGTARIIHDSLPNASFIGFTGTPISTKDRDTQEVFGNYIDVYDMTQAVEDGATCPVFYESRVINLNLDENTLKLIDEEYELLAEEGAEKEQIEKSKRELSHIEAILGAPETIDSLCRDIVRHYEENRQYELTGKAMIVAYSRHIALNIYHRILELRPEWTEKVKVVMTGGNKDPEEWNAIIGNKYYKKELAKKFKDNNDPLKIVIVVDMWLTGFDVPSLATMYVYKPMKGHNLMQAIARVNRIFQDKSGGLVVDYIGIARALKDAMRDYTVRDRANYGNQNIKDTAFVKFKEKLEICRDIFHGYNYSNFQKGTDYGRAQLIKGGVNFIMAPEKEEKKVSFLKEAKLLHDAITLCRSLLDEKLRFEAAFFETVRTLLSRMTGKGKVSKKEINERIGELLKQSVKSQGVINLFSDIKAEFSLFDAAFLEEISKMKEKNIAVELLKRLLAERVALYKKTNIVQSEKFSEMLNQALSNYLKGMLTNEEVIQELLKLAREIAESESEKNKLGLNAEEKAFYDALTRPRAVQDFYSNDILVEMTKELTDMLRKNRTIDWQKKEGARAGMRRLVKRLLKKYKYPPEESENAMEVVLRQCEEWTDNTSELDYSVLEPYSKVHKMGPDNEYQKQVAEPSVKYNKNQ</sequence>
<dbReference type="InterPro" id="IPR051268">
    <property type="entry name" value="Type-I_R_enzyme_R_subunit"/>
</dbReference>
<dbReference type="Pfam" id="PF11867">
    <property type="entry name" value="T1RH-like_C"/>
    <property type="match status" value="1"/>
</dbReference>
<dbReference type="SMART" id="SM00487">
    <property type="entry name" value="DEXDc"/>
    <property type="match status" value="1"/>
</dbReference>
<keyword evidence="9" id="KW-0067">ATP-binding</keyword>
<dbReference type="Gene3D" id="3.90.1570.50">
    <property type="match status" value="1"/>
</dbReference>
<keyword evidence="10" id="KW-0238">DNA-binding</keyword>
<dbReference type="EMBL" id="VSSQ01004166">
    <property type="protein sequence ID" value="MPM24020.1"/>
    <property type="molecule type" value="Genomic_DNA"/>
</dbReference>
<dbReference type="InterPro" id="IPR007409">
    <property type="entry name" value="Restrct_endonuc_type1_HsdR_N"/>
</dbReference>
<evidence type="ECO:0000256" key="12">
    <source>
        <dbReference type="SAM" id="MobiDB-lite"/>
    </source>
</evidence>
<evidence type="ECO:0000256" key="4">
    <source>
        <dbReference type="ARBA" id="ARBA00022722"/>
    </source>
</evidence>
<evidence type="ECO:0000256" key="2">
    <source>
        <dbReference type="ARBA" id="ARBA00008598"/>
    </source>
</evidence>
<name>A0A644Y6E6_9ZZZZ</name>
<dbReference type="Pfam" id="PF04313">
    <property type="entry name" value="HSDR_N"/>
    <property type="match status" value="1"/>
</dbReference>
<comment type="catalytic activity">
    <reaction evidence="1">
        <text>Endonucleolytic cleavage of DNA to give random double-stranded fragments with terminal 5'-phosphates, ATP is simultaneously hydrolyzed.</text>
        <dbReference type="EC" id="3.1.21.3"/>
    </reaction>
</comment>
<dbReference type="PROSITE" id="PS51192">
    <property type="entry name" value="HELICASE_ATP_BIND_1"/>
    <property type="match status" value="1"/>
</dbReference>
<dbReference type="GO" id="GO:0009035">
    <property type="term" value="F:type I site-specific deoxyribonuclease activity"/>
    <property type="evidence" value="ECO:0007669"/>
    <property type="project" value="UniProtKB-EC"/>
</dbReference>
<dbReference type="InterPro" id="IPR014001">
    <property type="entry name" value="Helicase_ATP-bd"/>
</dbReference>
<evidence type="ECO:0000256" key="11">
    <source>
        <dbReference type="SAM" id="Coils"/>
    </source>
</evidence>
<dbReference type="GO" id="GO:0009307">
    <property type="term" value="P:DNA restriction-modification system"/>
    <property type="evidence" value="ECO:0007669"/>
    <property type="project" value="UniProtKB-KW"/>
</dbReference>
<keyword evidence="7" id="KW-0255">Endonuclease</keyword>
<keyword evidence="4" id="KW-0540">Nuclease</keyword>
<dbReference type="InterPro" id="IPR021810">
    <property type="entry name" value="T1RH-like_C"/>
</dbReference>
<feature type="region of interest" description="Disordered" evidence="12">
    <location>
        <begin position="1023"/>
        <end position="1045"/>
    </location>
</feature>
<evidence type="ECO:0000256" key="3">
    <source>
        <dbReference type="ARBA" id="ARBA00012654"/>
    </source>
</evidence>
<feature type="coiled-coil region" evidence="11">
    <location>
        <begin position="890"/>
        <end position="917"/>
    </location>
</feature>
<feature type="domain" description="Helicase ATP-binding" evidence="13">
    <location>
        <begin position="273"/>
        <end position="449"/>
    </location>
</feature>
<dbReference type="InterPro" id="IPR055180">
    <property type="entry name" value="HsdR_RecA-like_helicase_dom_2"/>
</dbReference>
<evidence type="ECO:0000256" key="5">
    <source>
        <dbReference type="ARBA" id="ARBA00022741"/>
    </source>
</evidence>
<dbReference type="GO" id="GO:0005524">
    <property type="term" value="F:ATP binding"/>
    <property type="evidence" value="ECO:0007669"/>
    <property type="project" value="UniProtKB-KW"/>
</dbReference>
<dbReference type="CDD" id="cd22332">
    <property type="entry name" value="HsdR_N"/>
    <property type="match status" value="1"/>
</dbReference>
<evidence type="ECO:0000256" key="6">
    <source>
        <dbReference type="ARBA" id="ARBA00022747"/>
    </source>
</evidence>
<comment type="caution">
    <text evidence="14">The sequence shown here is derived from an EMBL/GenBank/DDBJ whole genome shotgun (WGS) entry which is preliminary data.</text>
</comment>
<dbReference type="InterPro" id="IPR004473">
    <property type="entry name" value="Restrct_endonuc_typeI_HsdR"/>
</dbReference>
<dbReference type="CDD" id="cd18030">
    <property type="entry name" value="DEXHc_RE_I_HsdR"/>
    <property type="match status" value="1"/>
</dbReference>
<proteinExistence type="inferred from homology"/>
<dbReference type="SUPFAM" id="SSF52540">
    <property type="entry name" value="P-loop containing nucleoside triphosphate hydrolases"/>
    <property type="match status" value="2"/>
</dbReference>
<evidence type="ECO:0000256" key="7">
    <source>
        <dbReference type="ARBA" id="ARBA00022759"/>
    </source>
</evidence>
<keyword evidence="8" id="KW-0378">Hydrolase</keyword>
<dbReference type="InterPro" id="IPR027417">
    <property type="entry name" value="P-loop_NTPase"/>
</dbReference>
<dbReference type="EC" id="3.1.21.3" evidence="3"/>
<protein>
    <recommendedName>
        <fullName evidence="3">type I site-specific deoxyribonuclease</fullName>
        <ecNumber evidence="3">3.1.21.3</ecNumber>
    </recommendedName>
</protein>
<organism evidence="14">
    <name type="scientific">bioreactor metagenome</name>
    <dbReference type="NCBI Taxonomy" id="1076179"/>
    <lineage>
        <taxon>unclassified sequences</taxon>
        <taxon>metagenomes</taxon>
        <taxon>ecological metagenomes</taxon>
    </lineage>
</organism>
<evidence type="ECO:0000256" key="1">
    <source>
        <dbReference type="ARBA" id="ARBA00000851"/>
    </source>
</evidence>
<dbReference type="PANTHER" id="PTHR30195:SF15">
    <property type="entry name" value="TYPE I RESTRICTION ENZYME HINDI ENDONUCLEASE SUBUNIT"/>
    <property type="match status" value="1"/>
</dbReference>
<keyword evidence="6" id="KW-0680">Restriction system</keyword>
<accession>A0A644Y6E6</accession>
<dbReference type="NCBIfam" id="TIGR00348">
    <property type="entry name" value="hsdR"/>
    <property type="match status" value="1"/>
</dbReference>
<gene>
    <name evidence="14" type="ORF">SDC9_70497</name>
</gene>
<dbReference type="Pfam" id="PF22679">
    <property type="entry name" value="T1R_D3-like"/>
    <property type="match status" value="1"/>
</dbReference>
<dbReference type="PANTHER" id="PTHR30195">
    <property type="entry name" value="TYPE I SITE-SPECIFIC DEOXYRIBONUCLEASE PROTEIN SUBUNIT M AND R"/>
    <property type="match status" value="1"/>
</dbReference>
<reference evidence="14" key="1">
    <citation type="submission" date="2019-08" db="EMBL/GenBank/DDBJ databases">
        <authorList>
            <person name="Kucharzyk K."/>
            <person name="Murdoch R.W."/>
            <person name="Higgins S."/>
            <person name="Loffler F."/>
        </authorList>
    </citation>
    <scope>NUCLEOTIDE SEQUENCE</scope>
</reference>
<evidence type="ECO:0000256" key="10">
    <source>
        <dbReference type="ARBA" id="ARBA00023125"/>
    </source>
</evidence>
<evidence type="ECO:0000256" key="8">
    <source>
        <dbReference type="ARBA" id="ARBA00022801"/>
    </source>
</evidence>
<evidence type="ECO:0000313" key="14">
    <source>
        <dbReference type="EMBL" id="MPM24020.1"/>
    </source>
</evidence>
<dbReference type="GO" id="GO:0003677">
    <property type="term" value="F:DNA binding"/>
    <property type="evidence" value="ECO:0007669"/>
    <property type="project" value="UniProtKB-KW"/>
</dbReference>
<evidence type="ECO:0000259" key="13">
    <source>
        <dbReference type="PROSITE" id="PS51192"/>
    </source>
</evidence>
<dbReference type="CDD" id="cd18800">
    <property type="entry name" value="SF2_C_EcoR124I-like"/>
    <property type="match status" value="1"/>
</dbReference>
<keyword evidence="5" id="KW-0547">Nucleotide-binding</keyword>